<dbReference type="SUPFAM" id="SSF161111">
    <property type="entry name" value="Cation efflux protein transmembrane domain-like"/>
    <property type="match status" value="1"/>
</dbReference>
<comment type="similarity">
    <text evidence="5">Belongs to the cation diffusion facilitator (CDF) transporter (TC 2.A.4) family. SLC30A subfamily.</text>
</comment>
<dbReference type="GO" id="GO:0012507">
    <property type="term" value="C:ER to Golgi transport vesicle membrane"/>
    <property type="evidence" value="ECO:0007669"/>
    <property type="project" value="UniProtKB-SubCell"/>
</dbReference>
<feature type="transmembrane region" description="Helical" evidence="22">
    <location>
        <begin position="326"/>
        <end position="346"/>
    </location>
</feature>
<dbReference type="InterPro" id="IPR045316">
    <property type="entry name" value="Msc2-like"/>
</dbReference>
<feature type="transmembrane region" description="Helical" evidence="22">
    <location>
        <begin position="590"/>
        <end position="611"/>
    </location>
</feature>
<dbReference type="InterPro" id="IPR027469">
    <property type="entry name" value="Cation_efflux_TMD_sf"/>
</dbReference>
<feature type="region of interest" description="Disordered" evidence="21">
    <location>
        <begin position="528"/>
        <end position="581"/>
    </location>
</feature>
<evidence type="ECO:0000256" key="15">
    <source>
        <dbReference type="ARBA" id="ARBA00023136"/>
    </source>
</evidence>
<feature type="transmembrane region" description="Helical" evidence="22">
    <location>
        <begin position="428"/>
        <end position="449"/>
    </location>
</feature>
<keyword evidence="11" id="KW-0864">Zinc transport</keyword>
<keyword evidence="9" id="KW-0479">Metal-binding</keyword>
<evidence type="ECO:0000256" key="2">
    <source>
        <dbReference type="ARBA" id="ARBA00004205"/>
    </source>
</evidence>
<dbReference type="GO" id="GO:0046872">
    <property type="term" value="F:metal ion binding"/>
    <property type="evidence" value="ECO:0007669"/>
    <property type="project" value="UniProtKB-KW"/>
</dbReference>
<keyword evidence="7" id="KW-0050">Antiport</keyword>
<evidence type="ECO:0000256" key="6">
    <source>
        <dbReference type="ARBA" id="ARBA00022448"/>
    </source>
</evidence>
<evidence type="ECO:0000256" key="4">
    <source>
        <dbReference type="ARBA" id="ARBA00004638"/>
    </source>
</evidence>
<dbReference type="InterPro" id="IPR002524">
    <property type="entry name" value="Cation_efflux"/>
</dbReference>
<feature type="domain" description="Cation efflux protein transmembrane" evidence="23">
    <location>
        <begin position="402"/>
        <end position="646"/>
    </location>
</feature>
<comment type="subunit">
    <text evidence="16">Heterodimer with SLC30A6/ZNT6; form a functional zinc ion transmembrane transporter.</text>
</comment>
<feature type="transmembrane region" description="Helical" evidence="22">
    <location>
        <begin position="469"/>
        <end position="486"/>
    </location>
</feature>
<keyword evidence="10" id="KW-0862">Zinc</keyword>
<proteinExistence type="inferred from homology"/>
<keyword evidence="12 22" id="KW-1133">Transmembrane helix</keyword>
<feature type="transmembrane region" description="Helical" evidence="22">
    <location>
        <begin position="617"/>
        <end position="639"/>
    </location>
</feature>
<dbReference type="GO" id="GO:0006882">
    <property type="term" value="P:intracellular zinc ion homeostasis"/>
    <property type="evidence" value="ECO:0007669"/>
    <property type="project" value="InterPro"/>
</dbReference>
<dbReference type="GO" id="GO:0032580">
    <property type="term" value="C:Golgi cisterna membrane"/>
    <property type="evidence" value="ECO:0007669"/>
    <property type="project" value="UniProtKB-SubCell"/>
</dbReference>
<dbReference type="Gene3D" id="1.20.1510.10">
    <property type="entry name" value="Cation efflux protein transmembrane domain"/>
    <property type="match status" value="1"/>
</dbReference>
<feature type="transmembrane region" description="Helical" evidence="22">
    <location>
        <begin position="82"/>
        <end position="99"/>
    </location>
</feature>
<dbReference type="OrthoDB" id="78669at2759"/>
<evidence type="ECO:0000313" key="24">
    <source>
        <dbReference type="EMBL" id="CAH1796787.1"/>
    </source>
</evidence>
<protein>
    <recommendedName>
        <fullName evidence="17">Proton-coupled zinc antiporter SLC30A5</fullName>
    </recommendedName>
    <alternativeName>
        <fullName evidence="19">Solute carrier family 30 member 5</fullName>
    </alternativeName>
    <alternativeName>
        <fullName evidence="18">Zinc transporter 5</fullName>
    </alternativeName>
</protein>
<dbReference type="AlphaFoldDB" id="A0A8J1XSC4"/>
<keyword evidence="14" id="KW-0406">Ion transport</keyword>
<evidence type="ECO:0000259" key="23">
    <source>
        <dbReference type="Pfam" id="PF01545"/>
    </source>
</evidence>
<evidence type="ECO:0000256" key="9">
    <source>
        <dbReference type="ARBA" id="ARBA00022723"/>
    </source>
</evidence>
<dbReference type="Proteomes" id="UP000749559">
    <property type="component" value="Unassembled WGS sequence"/>
</dbReference>
<dbReference type="PANTHER" id="PTHR45755:SF1">
    <property type="entry name" value="PROTON-COUPLED ZINC ANTIPORTER SLC30A5"/>
    <property type="match status" value="1"/>
</dbReference>
<feature type="transmembrane region" description="Helical" evidence="22">
    <location>
        <begin position="132"/>
        <end position="150"/>
    </location>
</feature>
<evidence type="ECO:0000256" key="13">
    <source>
        <dbReference type="ARBA" id="ARBA00023034"/>
    </source>
</evidence>
<keyword evidence="15 22" id="KW-0472">Membrane</keyword>
<keyword evidence="6" id="KW-0813">Transport</keyword>
<name>A0A8J1XSC4_OWEFU</name>
<evidence type="ECO:0000256" key="11">
    <source>
        <dbReference type="ARBA" id="ARBA00022906"/>
    </source>
</evidence>
<evidence type="ECO:0000256" key="12">
    <source>
        <dbReference type="ARBA" id="ARBA00022989"/>
    </source>
</evidence>
<keyword evidence="25" id="KW-1185">Reference proteome</keyword>
<evidence type="ECO:0000256" key="7">
    <source>
        <dbReference type="ARBA" id="ARBA00022449"/>
    </source>
</evidence>
<evidence type="ECO:0000256" key="21">
    <source>
        <dbReference type="SAM" id="MobiDB-lite"/>
    </source>
</evidence>
<evidence type="ECO:0000256" key="3">
    <source>
        <dbReference type="ARBA" id="ARBA00004557"/>
    </source>
</evidence>
<organism evidence="24 25">
    <name type="scientific">Owenia fusiformis</name>
    <name type="common">Polychaete worm</name>
    <dbReference type="NCBI Taxonomy" id="6347"/>
    <lineage>
        <taxon>Eukaryota</taxon>
        <taxon>Metazoa</taxon>
        <taxon>Spiralia</taxon>
        <taxon>Lophotrochozoa</taxon>
        <taxon>Annelida</taxon>
        <taxon>Polychaeta</taxon>
        <taxon>Sedentaria</taxon>
        <taxon>Canalipalpata</taxon>
        <taxon>Sabellida</taxon>
        <taxon>Oweniida</taxon>
        <taxon>Oweniidae</taxon>
        <taxon>Owenia</taxon>
    </lineage>
</organism>
<feature type="transmembrane region" description="Helical" evidence="22">
    <location>
        <begin position="221"/>
        <end position="243"/>
    </location>
</feature>
<dbReference type="PANTHER" id="PTHR45755">
    <property type="match status" value="1"/>
</dbReference>
<feature type="transmembrane region" description="Helical" evidence="22">
    <location>
        <begin position="43"/>
        <end position="61"/>
    </location>
</feature>
<feature type="compositionally biased region" description="Basic residues" evidence="21">
    <location>
        <begin position="536"/>
        <end position="546"/>
    </location>
</feature>
<feature type="transmembrane region" description="Helical" evidence="22">
    <location>
        <begin position="402"/>
        <end position="422"/>
    </location>
</feature>
<evidence type="ECO:0000256" key="20">
    <source>
        <dbReference type="ARBA" id="ARBA00048349"/>
    </source>
</evidence>
<evidence type="ECO:0000256" key="19">
    <source>
        <dbReference type="ARBA" id="ARBA00042217"/>
    </source>
</evidence>
<sequence>MRSTGAIYPRAGLTPYILLLLGSKALRAFGLYLSYDLLKLIHVVQFLFIAKLGSSVVLIFLQKPFSGGKRLSKNQWFRICRHALIGSLLNLLWLYGLTLCGPLRAILIFEHSDLVVIAALSALFTHNGGGPAKLRGAMFLLLAVTGILLFDHDDYRADAAEHTENHHKSIITHLFNHFTNWSGLSDHKGGVMLLFFTLCMWTGYSSASKKLSLDVGGAKRLHALSTLISAILLSPWAGFIYVTRESEDISLWSVVIPLTIVILIVFLADYYIDAISIQRLDAPTAAKFGSMAVFTGALVISFFWNHPYASKITSMHHIVEVVQEDHVLSGGVIFSYVLIMFATHILTNPSKMSKGSFIGYSAAGLPLYTVAGEALHRTSQSVLTVAKNGLQQILSESDSRKIFYFLCINLAFTFVELIYGVWTNSLGLISDGFHMLFDCSALVMGLYAAVMSKWKATRIYSYGYDRIEVLSGFINGVFLVVISFFVFTEALERLFDPPEVSTERLLAVSVAGLIVNLVGITAFRHAHSHGGGGGHGHSHGGGHGHAHGGQGHGHSNSNHSHSNGNHGHSHAASEPCASSSTHHNTNMEGVFLHVLADTLGSVGVIISSILIENFGWNIADPICSIFIGTLIFLSVIPLLKETTLILALRTPAELEGPLNVSLQKVLDLEGVLSYREQHFWQHSSNVTCGTLHVQVTKGISEQKIISQITAIFKDIGINNMTVQVETEAYFQHMTGLGSQLGQVEEITQNLRTLNYQQTVSMIKAI</sequence>
<feature type="transmembrane region" description="Helical" evidence="22">
    <location>
        <begin position="249"/>
        <end position="272"/>
    </location>
</feature>
<keyword evidence="8 22" id="KW-0812">Transmembrane</keyword>
<dbReference type="NCBIfam" id="TIGR01297">
    <property type="entry name" value="CDF"/>
    <property type="match status" value="1"/>
</dbReference>
<dbReference type="GO" id="GO:1904257">
    <property type="term" value="P:zinc ion import into Golgi lumen"/>
    <property type="evidence" value="ECO:0007669"/>
    <property type="project" value="TreeGrafter"/>
</dbReference>
<evidence type="ECO:0000313" key="25">
    <source>
        <dbReference type="Proteomes" id="UP000749559"/>
    </source>
</evidence>
<evidence type="ECO:0000256" key="1">
    <source>
        <dbReference type="ARBA" id="ARBA00004166"/>
    </source>
</evidence>
<evidence type="ECO:0000256" key="8">
    <source>
        <dbReference type="ARBA" id="ARBA00022692"/>
    </source>
</evidence>
<dbReference type="EMBL" id="CAIIXF020000010">
    <property type="protein sequence ID" value="CAH1796787.1"/>
    <property type="molecule type" value="Genomic_DNA"/>
</dbReference>
<evidence type="ECO:0000256" key="17">
    <source>
        <dbReference type="ARBA" id="ARBA00040846"/>
    </source>
</evidence>
<accession>A0A8J1XSC4</accession>
<feature type="compositionally biased region" description="Low complexity" evidence="21">
    <location>
        <begin position="553"/>
        <end position="573"/>
    </location>
</feature>
<dbReference type="InterPro" id="IPR058533">
    <property type="entry name" value="Cation_efflux_TM"/>
</dbReference>
<dbReference type="GO" id="GO:0015297">
    <property type="term" value="F:antiporter activity"/>
    <property type="evidence" value="ECO:0007669"/>
    <property type="project" value="UniProtKB-KW"/>
</dbReference>
<feature type="transmembrane region" description="Helical" evidence="22">
    <location>
        <begin position="284"/>
        <end position="306"/>
    </location>
</feature>
<evidence type="ECO:0000256" key="5">
    <source>
        <dbReference type="ARBA" id="ARBA00008873"/>
    </source>
</evidence>
<evidence type="ECO:0000256" key="14">
    <source>
        <dbReference type="ARBA" id="ARBA00023065"/>
    </source>
</evidence>
<evidence type="ECO:0000256" key="10">
    <source>
        <dbReference type="ARBA" id="ARBA00022833"/>
    </source>
</evidence>
<feature type="transmembrane region" description="Helical" evidence="22">
    <location>
        <begin position="190"/>
        <end position="209"/>
    </location>
</feature>
<gene>
    <name evidence="24" type="ORF">OFUS_LOCUS21160</name>
</gene>
<feature type="transmembrane region" description="Helical" evidence="22">
    <location>
        <begin position="506"/>
        <end position="523"/>
    </location>
</feature>
<comment type="caution">
    <text evidence="24">The sequence shown here is derived from an EMBL/GenBank/DDBJ whole genome shotgun (WGS) entry which is preliminary data.</text>
</comment>
<evidence type="ECO:0000256" key="16">
    <source>
        <dbReference type="ARBA" id="ARBA00038531"/>
    </source>
</evidence>
<dbReference type="Pfam" id="PF01545">
    <property type="entry name" value="Cation_efflux"/>
    <property type="match status" value="1"/>
</dbReference>
<reference evidence="24" key="1">
    <citation type="submission" date="2022-03" db="EMBL/GenBank/DDBJ databases">
        <authorList>
            <person name="Martin C."/>
        </authorList>
    </citation>
    <scope>NUCLEOTIDE SEQUENCE</scope>
</reference>
<comment type="catalytic activity">
    <reaction evidence="20">
        <text>Zn(2+)(in) + 2 H(+)(out) = Zn(2+)(out) + 2 H(+)(in)</text>
        <dbReference type="Rhea" id="RHEA:72627"/>
        <dbReference type="ChEBI" id="CHEBI:15378"/>
        <dbReference type="ChEBI" id="CHEBI:29105"/>
    </reaction>
</comment>
<keyword evidence="13" id="KW-0333">Golgi apparatus</keyword>
<dbReference type="GO" id="GO:0005385">
    <property type="term" value="F:zinc ion transmembrane transporter activity"/>
    <property type="evidence" value="ECO:0007669"/>
    <property type="project" value="InterPro"/>
</dbReference>
<evidence type="ECO:0000256" key="18">
    <source>
        <dbReference type="ARBA" id="ARBA00042038"/>
    </source>
</evidence>
<comment type="subcellular location">
    <subcellularLocation>
        <location evidence="3">Cytoplasmic vesicle</location>
        <location evidence="3">COPII-coated vesicle membrane</location>
        <topology evidence="3">Multi-pass membrane protein</topology>
    </subcellularLocation>
    <subcellularLocation>
        <location evidence="4">Cytoplasmic vesicle</location>
        <location evidence="4">Secretory vesicle membrane</location>
        <topology evidence="4">Multi-pass membrane protein</topology>
    </subcellularLocation>
    <subcellularLocation>
        <location evidence="2">Golgi apparatus</location>
        <location evidence="2">Golgi stack membrane</location>
        <topology evidence="2">Multi-pass membrane protein</topology>
    </subcellularLocation>
    <subcellularLocation>
        <location evidence="1">Golgi apparatus</location>
        <location evidence="1">trans-Golgi network membrane</location>
        <topology evidence="1">Multi-pass membrane protein</topology>
    </subcellularLocation>
</comment>
<evidence type="ECO:0000256" key="22">
    <source>
        <dbReference type="SAM" id="Phobius"/>
    </source>
</evidence>